<organism evidence="2 3">
    <name type="scientific">Phytophthora aleatoria</name>
    <dbReference type="NCBI Taxonomy" id="2496075"/>
    <lineage>
        <taxon>Eukaryota</taxon>
        <taxon>Sar</taxon>
        <taxon>Stramenopiles</taxon>
        <taxon>Oomycota</taxon>
        <taxon>Peronosporomycetes</taxon>
        <taxon>Peronosporales</taxon>
        <taxon>Peronosporaceae</taxon>
        <taxon>Phytophthora</taxon>
    </lineage>
</organism>
<reference evidence="2" key="1">
    <citation type="submission" date="2021-01" db="EMBL/GenBank/DDBJ databases">
        <title>Phytophthora aleatoria, a newly-described species from Pinus radiata is distinct from Phytophthora cactorum isolates based on comparative genomics.</title>
        <authorList>
            <person name="Mcdougal R."/>
            <person name="Panda P."/>
            <person name="Williams N."/>
            <person name="Studholme D.J."/>
        </authorList>
    </citation>
    <scope>NUCLEOTIDE SEQUENCE</scope>
    <source>
        <strain evidence="2">NZFS 4037</strain>
    </source>
</reference>
<evidence type="ECO:0000313" key="2">
    <source>
        <dbReference type="EMBL" id="KAG6950155.1"/>
    </source>
</evidence>
<dbReference type="EMBL" id="JAENGY010001338">
    <property type="protein sequence ID" value="KAG6950155.1"/>
    <property type="molecule type" value="Genomic_DNA"/>
</dbReference>
<proteinExistence type="predicted"/>
<dbReference type="AlphaFoldDB" id="A0A8J5IG59"/>
<protein>
    <submittedName>
        <fullName evidence="2">Uncharacterized protein</fullName>
    </submittedName>
</protein>
<keyword evidence="1" id="KW-0472">Membrane</keyword>
<keyword evidence="1" id="KW-1133">Transmembrane helix</keyword>
<keyword evidence="3" id="KW-1185">Reference proteome</keyword>
<dbReference type="Proteomes" id="UP000709295">
    <property type="component" value="Unassembled WGS sequence"/>
</dbReference>
<evidence type="ECO:0000313" key="3">
    <source>
        <dbReference type="Proteomes" id="UP000709295"/>
    </source>
</evidence>
<feature type="transmembrane region" description="Helical" evidence="1">
    <location>
        <begin position="52"/>
        <end position="73"/>
    </location>
</feature>
<accession>A0A8J5IG59</accession>
<gene>
    <name evidence="2" type="ORF">JG688_00014291</name>
</gene>
<sequence>MIARDRILSNTIMDVSVRCICSILEDCYALDTFVTAFGCLKPPRTQISSTHYVVLLVHLGSIHLGVIIVAIAYKTEVPSFTSYYNEPFCKTAYRVTMGSTYEEMVAPFLRNWHYKTM</sequence>
<name>A0A8J5IG59_9STRA</name>
<keyword evidence="1" id="KW-0812">Transmembrane</keyword>
<comment type="caution">
    <text evidence="2">The sequence shown here is derived from an EMBL/GenBank/DDBJ whole genome shotgun (WGS) entry which is preliminary data.</text>
</comment>
<evidence type="ECO:0000256" key="1">
    <source>
        <dbReference type="SAM" id="Phobius"/>
    </source>
</evidence>